<sequence>MNSHVVAGQVPSDGVSGADPGGVVALLAEARRGLADVPAAVPAVVPLARCHRAVTAIGTAAWIITEHALPTPARYPRIVEPCEDLAARLGEVIDDVLRVPPRERAGLRVRREDPALHQHGPDLDAAEAAMIALTADLHQLARVVAGDEEAPEPVRAAAEATVEVAALVTQQIHEPL</sequence>
<accession>A0ABW6PXG8</accession>
<dbReference type="RefSeq" id="WP_387703279.1">
    <property type="nucleotide sequence ID" value="NZ_JBIAMX010000032.1"/>
</dbReference>
<comment type="caution">
    <text evidence="1">The sequence shown here is derived from an EMBL/GenBank/DDBJ whole genome shotgun (WGS) entry which is preliminary data.</text>
</comment>
<evidence type="ECO:0000313" key="1">
    <source>
        <dbReference type="EMBL" id="MFF0547131.1"/>
    </source>
</evidence>
<gene>
    <name evidence="1" type="ORF">ACFYTF_30275</name>
</gene>
<proteinExistence type="predicted"/>
<keyword evidence="2" id="KW-1185">Reference proteome</keyword>
<organism evidence="1 2">
    <name type="scientific">Nocardia thailandica</name>
    <dbReference type="NCBI Taxonomy" id="257275"/>
    <lineage>
        <taxon>Bacteria</taxon>
        <taxon>Bacillati</taxon>
        <taxon>Actinomycetota</taxon>
        <taxon>Actinomycetes</taxon>
        <taxon>Mycobacteriales</taxon>
        <taxon>Nocardiaceae</taxon>
        <taxon>Nocardia</taxon>
    </lineage>
</organism>
<dbReference type="Proteomes" id="UP001601444">
    <property type="component" value="Unassembled WGS sequence"/>
</dbReference>
<name>A0ABW6PXG8_9NOCA</name>
<reference evidence="1 2" key="1">
    <citation type="submission" date="2024-10" db="EMBL/GenBank/DDBJ databases">
        <title>The Natural Products Discovery Center: Release of the First 8490 Sequenced Strains for Exploring Actinobacteria Biosynthetic Diversity.</title>
        <authorList>
            <person name="Kalkreuter E."/>
            <person name="Kautsar S.A."/>
            <person name="Yang D."/>
            <person name="Bader C.D."/>
            <person name="Teijaro C.N."/>
            <person name="Fluegel L."/>
            <person name="Davis C.M."/>
            <person name="Simpson J.R."/>
            <person name="Lauterbach L."/>
            <person name="Steele A.D."/>
            <person name="Gui C."/>
            <person name="Meng S."/>
            <person name="Li G."/>
            <person name="Viehrig K."/>
            <person name="Ye F."/>
            <person name="Su P."/>
            <person name="Kiefer A.F."/>
            <person name="Nichols A."/>
            <person name="Cepeda A.J."/>
            <person name="Yan W."/>
            <person name="Fan B."/>
            <person name="Jiang Y."/>
            <person name="Adhikari A."/>
            <person name="Zheng C.-J."/>
            <person name="Schuster L."/>
            <person name="Cowan T.M."/>
            <person name="Smanski M.J."/>
            <person name="Chevrette M.G."/>
            <person name="De Carvalho L.P.S."/>
            <person name="Shen B."/>
        </authorList>
    </citation>
    <scope>NUCLEOTIDE SEQUENCE [LARGE SCALE GENOMIC DNA]</scope>
    <source>
        <strain evidence="1 2">NPDC004045</strain>
    </source>
</reference>
<dbReference type="EMBL" id="JBIAMX010000032">
    <property type="protein sequence ID" value="MFF0547131.1"/>
    <property type="molecule type" value="Genomic_DNA"/>
</dbReference>
<protein>
    <submittedName>
        <fullName evidence="1">Uncharacterized protein</fullName>
    </submittedName>
</protein>
<evidence type="ECO:0000313" key="2">
    <source>
        <dbReference type="Proteomes" id="UP001601444"/>
    </source>
</evidence>